<dbReference type="Pfam" id="PF16344">
    <property type="entry name" value="FecR_C"/>
    <property type="match status" value="1"/>
</dbReference>
<evidence type="ECO:0000256" key="1">
    <source>
        <dbReference type="SAM" id="Phobius"/>
    </source>
</evidence>
<dbReference type="InterPro" id="IPR012373">
    <property type="entry name" value="Ferrdict_sens_TM"/>
</dbReference>
<sequence length="321" mass="36142">MSADKKHITDDLLVKYILGETNAAENQETQQWLNENDANRKYYTDFKLIWEESELIASTSSPDEDGAWLRLQNRINKNHETQPLKPSLNVTWLKVAAAILLISAVGYFGYNSFWKINIISNNGEAALTQSLPDGSSVTLNSNSQISYPNRFKSNQRLVQLSGEAFFKVTPDKTRPFVIKINTATVTVVGTSFNVKNIKGKTEVIVETGIVKVTLKGRQVLLHHGQMVVADAAASLELKETRGSLYNYYITKTLVCDRTPLYQLVDKLNQVYGSHIKIANVQLQNLPITTTFREQTLQQVLNIIAETFKIKVESEGNEIFLK</sequence>
<feature type="domain" description="Protein FecR C-terminal" evidence="3">
    <location>
        <begin position="253"/>
        <end position="319"/>
    </location>
</feature>
<evidence type="ECO:0000313" key="5">
    <source>
        <dbReference type="Proteomes" id="UP000215002"/>
    </source>
</evidence>
<evidence type="ECO:0000313" key="4">
    <source>
        <dbReference type="EMBL" id="ASU36253.1"/>
    </source>
</evidence>
<dbReference type="Gene3D" id="3.55.50.30">
    <property type="match status" value="1"/>
</dbReference>
<feature type="domain" description="FecR protein" evidence="2">
    <location>
        <begin position="126"/>
        <end position="211"/>
    </location>
</feature>
<evidence type="ECO:0000259" key="3">
    <source>
        <dbReference type="Pfam" id="PF16344"/>
    </source>
</evidence>
<dbReference type="Pfam" id="PF04773">
    <property type="entry name" value="FecR"/>
    <property type="match status" value="1"/>
</dbReference>
<evidence type="ECO:0000259" key="2">
    <source>
        <dbReference type="Pfam" id="PF04773"/>
    </source>
</evidence>
<protein>
    <recommendedName>
        <fullName evidence="6">FecR family protein</fullName>
    </recommendedName>
</protein>
<reference evidence="4 5" key="1">
    <citation type="submission" date="2017-08" db="EMBL/GenBank/DDBJ databases">
        <title>Complete genome sequence of Mucilaginibacter sp. strain BJC16-A31.</title>
        <authorList>
            <consortium name="Henan University of Science and Technology"/>
            <person name="You X."/>
        </authorList>
    </citation>
    <scope>NUCLEOTIDE SEQUENCE [LARGE SCALE GENOMIC DNA]</scope>
    <source>
        <strain evidence="4 5">BJC16-A31</strain>
    </source>
</reference>
<evidence type="ECO:0008006" key="6">
    <source>
        <dbReference type="Google" id="ProtNLM"/>
    </source>
</evidence>
<dbReference type="Gene3D" id="2.60.120.1440">
    <property type="match status" value="1"/>
</dbReference>
<keyword evidence="1" id="KW-0812">Transmembrane</keyword>
<dbReference type="EMBL" id="CP022743">
    <property type="protein sequence ID" value="ASU36253.1"/>
    <property type="molecule type" value="Genomic_DNA"/>
</dbReference>
<keyword evidence="5" id="KW-1185">Reference proteome</keyword>
<keyword evidence="1" id="KW-1133">Transmembrane helix</keyword>
<dbReference type="AlphaFoldDB" id="A0A223P296"/>
<accession>A0A223P296</accession>
<dbReference type="GO" id="GO:0016989">
    <property type="term" value="F:sigma factor antagonist activity"/>
    <property type="evidence" value="ECO:0007669"/>
    <property type="project" value="TreeGrafter"/>
</dbReference>
<dbReference type="PIRSF" id="PIRSF018266">
    <property type="entry name" value="FecR"/>
    <property type="match status" value="1"/>
</dbReference>
<dbReference type="PANTHER" id="PTHR30273:SF2">
    <property type="entry name" value="PROTEIN FECR"/>
    <property type="match status" value="1"/>
</dbReference>
<name>A0A223P296_9SPHI</name>
<keyword evidence="1" id="KW-0472">Membrane</keyword>
<dbReference type="InterPro" id="IPR032508">
    <property type="entry name" value="FecR_C"/>
</dbReference>
<dbReference type="Proteomes" id="UP000215002">
    <property type="component" value="Chromosome"/>
</dbReference>
<proteinExistence type="predicted"/>
<dbReference type="RefSeq" id="WP_094572300.1">
    <property type="nucleotide sequence ID" value="NZ_CP022743.1"/>
</dbReference>
<feature type="transmembrane region" description="Helical" evidence="1">
    <location>
        <begin position="91"/>
        <end position="110"/>
    </location>
</feature>
<dbReference type="OrthoDB" id="1452822at2"/>
<dbReference type="InterPro" id="IPR006860">
    <property type="entry name" value="FecR"/>
</dbReference>
<dbReference type="PANTHER" id="PTHR30273">
    <property type="entry name" value="PERIPLASMIC SIGNAL SENSOR AND SIGMA FACTOR ACTIVATOR FECR-RELATED"/>
    <property type="match status" value="1"/>
</dbReference>
<organism evidence="4 5">
    <name type="scientific">Mucilaginibacter xinganensis</name>
    <dbReference type="NCBI Taxonomy" id="1234841"/>
    <lineage>
        <taxon>Bacteria</taxon>
        <taxon>Pseudomonadati</taxon>
        <taxon>Bacteroidota</taxon>
        <taxon>Sphingobacteriia</taxon>
        <taxon>Sphingobacteriales</taxon>
        <taxon>Sphingobacteriaceae</taxon>
        <taxon>Mucilaginibacter</taxon>
    </lineage>
</organism>
<dbReference type="KEGG" id="muc:MuYL_4368"/>
<gene>
    <name evidence="4" type="ORF">MuYL_4368</name>
</gene>